<name>A0A6G7PTF6_9BACT</name>
<feature type="domain" description="Tc1-like transposase DDE" evidence="1">
    <location>
        <begin position="178"/>
        <end position="321"/>
    </location>
</feature>
<proteinExistence type="predicted"/>
<dbReference type="Pfam" id="PF13518">
    <property type="entry name" value="HTH_28"/>
    <property type="match status" value="1"/>
</dbReference>
<dbReference type="InterPro" id="IPR047655">
    <property type="entry name" value="Transpos_IS630-like"/>
</dbReference>
<dbReference type="RefSeq" id="WP_166031123.1">
    <property type="nucleotide sequence ID" value="NZ_CP048877.1"/>
</dbReference>
<dbReference type="GO" id="GO:0003676">
    <property type="term" value="F:nucleic acid binding"/>
    <property type="evidence" value="ECO:0007669"/>
    <property type="project" value="InterPro"/>
</dbReference>
<gene>
    <name evidence="4" type="ORF">G4V39_00815</name>
    <name evidence="5" type="ORF">G4V39_02290</name>
</gene>
<dbReference type="PANTHER" id="PTHR46564">
    <property type="entry name" value="TRANSPOSASE"/>
    <property type="match status" value="1"/>
</dbReference>
<organism evidence="4 6">
    <name type="scientific">Thermosulfuriphilus ammonigenes</name>
    <dbReference type="NCBI Taxonomy" id="1936021"/>
    <lineage>
        <taxon>Bacteria</taxon>
        <taxon>Pseudomonadati</taxon>
        <taxon>Thermodesulfobacteriota</taxon>
        <taxon>Thermodesulfobacteria</taxon>
        <taxon>Thermodesulfobacteriales</taxon>
        <taxon>Thermodesulfobacteriaceae</taxon>
        <taxon>Thermosulfuriphilus</taxon>
    </lineage>
</organism>
<feature type="domain" description="Insertion element IS150 protein InsJ-like helix-turn-helix" evidence="2">
    <location>
        <begin position="27"/>
        <end position="77"/>
    </location>
</feature>
<protein>
    <submittedName>
        <fullName evidence="4">IS630 family transposase</fullName>
    </submittedName>
</protein>
<keyword evidence="6" id="KW-1185">Reference proteome</keyword>
<dbReference type="InterPro" id="IPR036388">
    <property type="entry name" value="WH-like_DNA-bd_sf"/>
</dbReference>
<feature type="domain" description="Winged helix-turn helix" evidence="3">
    <location>
        <begin position="105"/>
        <end position="162"/>
    </location>
</feature>
<dbReference type="InterPro" id="IPR025959">
    <property type="entry name" value="Winged_HTH_dom"/>
</dbReference>
<evidence type="ECO:0000259" key="2">
    <source>
        <dbReference type="Pfam" id="PF13518"/>
    </source>
</evidence>
<dbReference type="EMBL" id="CP048877">
    <property type="protein sequence ID" value="QIJ70900.1"/>
    <property type="molecule type" value="Genomic_DNA"/>
</dbReference>
<evidence type="ECO:0000259" key="3">
    <source>
        <dbReference type="Pfam" id="PF13592"/>
    </source>
</evidence>
<dbReference type="InterPro" id="IPR038717">
    <property type="entry name" value="Tc1-like_DDE_dom"/>
</dbReference>
<dbReference type="KEGG" id="tav:G4V39_02290"/>
<dbReference type="NCBIfam" id="NF033545">
    <property type="entry name" value="transpos_IS630"/>
    <property type="match status" value="1"/>
</dbReference>
<dbReference type="EMBL" id="CP048877">
    <property type="protein sequence ID" value="QIJ71175.1"/>
    <property type="molecule type" value="Genomic_DNA"/>
</dbReference>
<dbReference type="Pfam" id="PF13592">
    <property type="entry name" value="HTH_33"/>
    <property type="match status" value="1"/>
</dbReference>
<dbReference type="Gene3D" id="1.10.10.10">
    <property type="entry name" value="Winged helix-like DNA-binding domain superfamily/Winged helix DNA-binding domain"/>
    <property type="match status" value="1"/>
</dbReference>
<dbReference type="InterPro" id="IPR055247">
    <property type="entry name" value="InsJ-like_HTH"/>
</dbReference>
<accession>A0A6G7PTF6</accession>
<dbReference type="KEGG" id="tav:G4V39_00815"/>
<dbReference type="Pfam" id="PF13358">
    <property type="entry name" value="DDE_3"/>
    <property type="match status" value="1"/>
</dbReference>
<evidence type="ECO:0000313" key="6">
    <source>
        <dbReference type="Proteomes" id="UP000502179"/>
    </source>
</evidence>
<dbReference type="InterPro" id="IPR009057">
    <property type="entry name" value="Homeodomain-like_sf"/>
</dbReference>
<dbReference type="AlphaFoldDB" id="A0A6G7PTF6"/>
<dbReference type="PANTHER" id="PTHR46564:SF1">
    <property type="entry name" value="TRANSPOSASE"/>
    <property type="match status" value="1"/>
</dbReference>
<dbReference type="Proteomes" id="UP000502179">
    <property type="component" value="Chromosome"/>
</dbReference>
<sequence>MDSSPPKVPKIDARKLPPKAQEALRFRAVHAVLEQGKTQEEVAQMLGIARTTVTYWLKLYRQGGEEALKIKPRGRPKGGKLLGWQAATICSIIRDRCPDQLKLPFSLWTREAVGQLIERKFGIRLSIWTVGRYLRRWNFTPQKPLKRAYERNPKEVKAWLEKEYPRIRKRAKEEGAEIWWGDETGIRSDHQAGRSWAPRGETPVVEVSGKRFRFNMISAINNRGKLKFMIFRERFTTEVFLEFLRRLIRSREKGRKIYLIVDNHRVHRAKRIKEWLKGKEDELELHYLPRYSPELNPDEYLNQDVKTNAGGRRRKRSMEEMEGNVRSYLMSTQRQPEIVRSYFRAPMVRYALD</sequence>
<dbReference type="SUPFAM" id="SSF46689">
    <property type="entry name" value="Homeodomain-like"/>
    <property type="match status" value="1"/>
</dbReference>
<dbReference type="Gene3D" id="3.30.420.10">
    <property type="entry name" value="Ribonuclease H-like superfamily/Ribonuclease H"/>
    <property type="match status" value="1"/>
</dbReference>
<dbReference type="InterPro" id="IPR036397">
    <property type="entry name" value="RNaseH_sf"/>
</dbReference>
<evidence type="ECO:0000313" key="5">
    <source>
        <dbReference type="EMBL" id="QIJ71175.1"/>
    </source>
</evidence>
<evidence type="ECO:0000313" key="4">
    <source>
        <dbReference type="EMBL" id="QIJ70900.1"/>
    </source>
</evidence>
<evidence type="ECO:0000259" key="1">
    <source>
        <dbReference type="Pfam" id="PF13358"/>
    </source>
</evidence>
<reference evidence="4 6" key="1">
    <citation type="submission" date="2020-02" db="EMBL/GenBank/DDBJ databases">
        <title>Genome analysis of Thermosulfuriphilus ammonigenes ST65T, an anaerobic thermophilic chemolithoautotrophic bacterium isolated from a deep-sea hydrothermal vent.</title>
        <authorList>
            <person name="Slobodkina G."/>
            <person name="Allioux M."/>
            <person name="Merkel A."/>
            <person name="Alain K."/>
            <person name="Jebbar M."/>
            <person name="Slobodkin A."/>
        </authorList>
    </citation>
    <scope>NUCLEOTIDE SEQUENCE [LARGE SCALE GENOMIC DNA]</scope>
    <source>
        <strain evidence="4 6">ST65</strain>
    </source>
</reference>